<accession>A0A2S9IE27</accession>
<evidence type="ECO:0000259" key="1">
    <source>
        <dbReference type="PROSITE" id="PS51186"/>
    </source>
</evidence>
<dbReference type="PANTHER" id="PTHR43415">
    <property type="entry name" value="SPERMIDINE N(1)-ACETYLTRANSFERASE"/>
    <property type="match status" value="1"/>
</dbReference>
<protein>
    <submittedName>
        <fullName evidence="2">GNAT family N-acetyltransferase</fullName>
    </submittedName>
</protein>
<dbReference type="RefSeq" id="WP_105592175.1">
    <property type="nucleotide sequence ID" value="NZ_PDET01000004.1"/>
</dbReference>
<dbReference type="Proteomes" id="UP000239181">
    <property type="component" value="Unassembled WGS sequence"/>
</dbReference>
<dbReference type="GO" id="GO:0016747">
    <property type="term" value="F:acyltransferase activity, transferring groups other than amino-acyl groups"/>
    <property type="evidence" value="ECO:0007669"/>
    <property type="project" value="InterPro"/>
</dbReference>
<dbReference type="Pfam" id="PF00583">
    <property type="entry name" value="Acetyltransf_1"/>
    <property type="match status" value="1"/>
</dbReference>
<feature type="domain" description="N-acetyltransferase" evidence="1">
    <location>
        <begin position="4"/>
        <end position="164"/>
    </location>
</feature>
<dbReference type="SUPFAM" id="SSF55729">
    <property type="entry name" value="Acyl-CoA N-acyltransferases (Nat)"/>
    <property type="match status" value="1"/>
</dbReference>
<dbReference type="Gene3D" id="3.40.630.30">
    <property type="match status" value="1"/>
</dbReference>
<comment type="caution">
    <text evidence="2">The sequence shown here is derived from an EMBL/GenBank/DDBJ whole genome shotgun (WGS) entry which is preliminary data.</text>
</comment>
<dbReference type="EMBL" id="PDET01000004">
    <property type="protein sequence ID" value="PRD16041.1"/>
    <property type="molecule type" value="Genomic_DNA"/>
</dbReference>
<dbReference type="InterPro" id="IPR016181">
    <property type="entry name" value="Acyl_CoA_acyltransferase"/>
</dbReference>
<organism evidence="2 3">
    <name type="scientific">Pantoea coffeiphila</name>
    <dbReference type="NCBI Taxonomy" id="1465635"/>
    <lineage>
        <taxon>Bacteria</taxon>
        <taxon>Pseudomonadati</taxon>
        <taxon>Pseudomonadota</taxon>
        <taxon>Gammaproteobacteria</taxon>
        <taxon>Enterobacterales</taxon>
        <taxon>Erwiniaceae</taxon>
        <taxon>Pantoea</taxon>
    </lineage>
</organism>
<keyword evidence="2" id="KW-0808">Transferase</keyword>
<reference evidence="2 3" key="1">
    <citation type="submission" date="2017-10" db="EMBL/GenBank/DDBJ databases">
        <title>Draft genome of two endophytic bacteria isolated from 'guarana' Paullinia cupana (Mart.) Ducke.</title>
        <authorList>
            <person name="Siqueira K.A."/>
            <person name="Liotti R.G."/>
            <person name="Mendes T.A."/>
            <person name="Soares M.A."/>
        </authorList>
    </citation>
    <scope>NUCLEOTIDE SEQUENCE [LARGE SCALE GENOMIC DNA]</scope>
    <source>
        <strain evidence="2 3">342</strain>
    </source>
</reference>
<evidence type="ECO:0000313" key="3">
    <source>
        <dbReference type="Proteomes" id="UP000239181"/>
    </source>
</evidence>
<keyword evidence="3" id="KW-1185">Reference proteome</keyword>
<dbReference type="AlphaFoldDB" id="A0A2S9IE27"/>
<dbReference type="CDD" id="cd04301">
    <property type="entry name" value="NAT_SF"/>
    <property type="match status" value="1"/>
</dbReference>
<evidence type="ECO:0000313" key="2">
    <source>
        <dbReference type="EMBL" id="PRD16041.1"/>
    </source>
</evidence>
<name>A0A2S9IE27_9GAMM</name>
<sequence length="164" mass="18349">MSEIIVRHAEPDDAAALHQMYSQPETYSDTLQLPYPSLQRWQEKLKNTPDGQHMLVACINGQIVGQCFVALNTPARRRHTATFGLGVDVRHRGKGVAKAMMTAIVDLCDSWLQVDRIELTVYADNQAAIALYEKFGFVTEGRGVRFGVRNGVQVDALFMARLKD</sequence>
<gene>
    <name evidence="2" type="ORF">CQW29_07885</name>
</gene>
<dbReference type="OrthoDB" id="336415at2"/>
<dbReference type="InterPro" id="IPR000182">
    <property type="entry name" value="GNAT_dom"/>
</dbReference>
<dbReference type="PROSITE" id="PS51186">
    <property type="entry name" value="GNAT"/>
    <property type="match status" value="1"/>
</dbReference>
<proteinExistence type="predicted"/>
<dbReference type="PANTHER" id="PTHR43415:SF3">
    <property type="entry name" value="GNAT-FAMILY ACETYLTRANSFERASE"/>
    <property type="match status" value="1"/>
</dbReference>